<feature type="signal peptide" evidence="1">
    <location>
        <begin position="1"/>
        <end position="30"/>
    </location>
</feature>
<protein>
    <recommendedName>
        <fullName evidence="4">Knottin scorpion toxin-like domain-containing protein</fullName>
    </recommendedName>
</protein>
<dbReference type="Gramene" id="ESQ55133">
    <property type="protein sequence ID" value="ESQ55133"/>
    <property type="gene ID" value="EUTSA_v10026698mg"/>
</dbReference>
<dbReference type="AlphaFoldDB" id="V4MQ02"/>
<keyword evidence="3" id="KW-1185">Reference proteome</keyword>
<dbReference type="EMBL" id="KI517384">
    <property type="protein sequence ID" value="ESQ55133.1"/>
    <property type="molecule type" value="Genomic_DNA"/>
</dbReference>
<dbReference type="OMA" id="CHFISET"/>
<gene>
    <name evidence="2" type="ORF">EUTSA_v10026698mg</name>
</gene>
<accession>V4MQ02</accession>
<evidence type="ECO:0008006" key="4">
    <source>
        <dbReference type="Google" id="ProtNLM"/>
    </source>
</evidence>
<proteinExistence type="predicted"/>
<dbReference type="KEGG" id="eus:EUTSA_v10026698mg"/>
<dbReference type="Proteomes" id="UP000030689">
    <property type="component" value="Unassembled WGS sequence"/>
</dbReference>
<organism evidence="2 3">
    <name type="scientific">Eutrema salsugineum</name>
    <name type="common">Saltwater cress</name>
    <name type="synonym">Sisymbrium salsugineum</name>
    <dbReference type="NCBI Taxonomy" id="72664"/>
    <lineage>
        <taxon>Eukaryota</taxon>
        <taxon>Viridiplantae</taxon>
        <taxon>Streptophyta</taxon>
        <taxon>Embryophyta</taxon>
        <taxon>Tracheophyta</taxon>
        <taxon>Spermatophyta</taxon>
        <taxon>Magnoliopsida</taxon>
        <taxon>eudicotyledons</taxon>
        <taxon>Gunneridae</taxon>
        <taxon>Pentapetalae</taxon>
        <taxon>rosids</taxon>
        <taxon>malvids</taxon>
        <taxon>Brassicales</taxon>
        <taxon>Brassicaceae</taxon>
        <taxon>Eutremeae</taxon>
        <taxon>Eutrema</taxon>
    </lineage>
</organism>
<evidence type="ECO:0000256" key="1">
    <source>
        <dbReference type="SAM" id="SignalP"/>
    </source>
</evidence>
<evidence type="ECO:0000313" key="3">
    <source>
        <dbReference type="Proteomes" id="UP000030689"/>
    </source>
</evidence>
<keyword evidence="1" id="KW-0732">Signal</keyword>
<sequence>MGSLRLSTVVVAAVFVCFSILILSPTEVEGSCDIPWGVCHFISETWGDKCNDKCKASGYDSGTCTPGGDVMTFIMTCMCCH</sequence>
<name>V4MQ02_EUTSA</name>
<feature type="chain" id="PRO_5004725168" description="Knottin scorpion toxin-like domain-containing protein" evidence="1">
    <location>
        <begin position="31"/>
        <end position="81"/>
    </location>
</feature>
<reference evidence="2 3" key="1">
    <citation type="journal article" date="2013" name="Front. Plant Sci.">
        <title>The Reference Genome of the Halophytic Plant Eutrema salsugineum.</title>
        <authorList>
            <person name="Yang R."/>
            <person name="Jarvis D.E."/>
            <person name="Chen H."/>
            <person name="Beilstein M.A."/>
            <person name="Grimwood J."/>
            <person name="Jenkins J."/>
            <person name="Shu S."/>
            <person name="Prochnik S."/>
            <person name="Xin M."/>
            <person name="Ma C."/>
            <person name="Schmutz J."/>
            <person name="Wing R.A."/>
            <person name="Mitchell-Olds T."/>
            <person name="Schumaker K.S."/>
            <person name="Wang X."/>
        </authorList>
    </citation>
    <scope>NUCLEOTIDE SEQUENCE [LARGE SCALE GENOMIC DNA]</scope>
</reference>
<evidence type="ECO:0000313" key="2">
    <source>
        <dbReference type="EMBL" id="ESQ55133.1"/>
    </source>
</evidence>